<dbReference type="OrthoDB" id="8062037at2759"/>
<feature type="compositionally biased region" description="Low complexity" evidence="5">
    <location>
        <begin position="1"/>
        <end position="12"/>
    </location>
</feature>
<evidence type="ECO:0000313" key="9">
    <source>
        <dbReference type="Proteomes" id="UP000324897"/>
    </source>
</evidence>
<dbReference type="Pfam" id="PF13639">
    <property type="entry name" value="zf-RING_2"/>
    <property type="match status" value="1"/>
</dbReference>
<evidence type="ECO:0000256" key="4">
    <source>
        <dbReference type="PROSITE-ProRule" id="PRU00175"/>
    </source>
</evidence>
<dbReference type="PANTHER" id="PTHR45798:SF28">
    <property type="entry name" value="OS02G0832150 PROTEIN"/>
    <property type="match status" value="1"/>
</dbReference>
<sequence>MRPLVRSSVSPSSSPPLPQGEGAAATGEAAITVDSDMVVILASLLCALISVVGLALVARCACSRQGRSNSMTVSSSSSAAPPPAKGLKKAAIEALPTVHGGGGGSSCSLSECTICLAELAEGEELRVLPHCGHAFHVACIDTWLGAHASCPSCRATVMVPEAARCRRCGAAQGAAAAAANQDD</sequence>
<dbReference type="InterPro" id="IPR052788">
    <property type="entry name" value="RING-type_E3_ligase_ATL"/>
</dbReference>
<keyword evidence="1" id="KW-0479">Metal-binding</keyword>
<accession>A0A5J9UWB2</accession>
<proteinExistence type="predicted"/>
<dbReference type="AlphaFoldDB" id="A0A5J9UWB2"/>
<evidence type="ECO:0000256" key="1">
    <source>
        <dbReference type="ARBA" id="ARBA00022723"/>
    </source>
</evidence>
<dbReference type="GO" id="GO:0008270">
    <property type="term" value="F:zinc ion binding"/>
    <property type="evidence" value="ECO:0007669"/>
    <property type="project" value="UniProtKB-KW"/>
</dbReference>
<feature type="domain" description="RING-type" evidence="7">
    <location>
        <begin position="112"/>
        <end position="154"/>
    </location>
</feature>
<evidence type="ECO:0000256" key="6">
    <source>
        <dbReference type="SAM" id="Phobius"/>
    </source>
</evidence>
<keyword evidence="6" id="KW-0472">Membrane</keyword>
<gene>
    <name evidence="8" type="ORF">EJB05_19069</name>
</gene>
<organism evidence="8 9">
    <name type="scientific">Eragrostis curvula</name>
    <name type="common">weeping love grass</name>
    <dbReference type="NCBI Taxonomy" id="38414"/>
    <lineage>
        <taxon>Eukaryota</taxon>
        <taxon>Viridiplantae</taxon>
        <taxon>Streptophyta</taxon>
        <taxon>Embryophyta</taxon>
        <taxon>Tracheophyta</taxon>
        <taxon>Spermatophyta</taxon>
        <taxon>Magnoliopsida</taxon>
        <taxon>Liliopsida</taxon>
        <taxon>Poales</taxon>
        <taxon>Poaceae</taxon>
        <taxon>PACMAD clade</taxon>
        <taxon>Chloridoideae</taxon>
        <taxon>Eragrostideae</taxon>
        <taxon>Eragrostidinae</taxon>
        <taxon>Eragrostis</taxon>
    </lineage>
</organism>
<protein>
    <recommendedName>
        <fullName evidence="7">RING-type domain-containing protein</fullName>
    </recommendedName>
</protein>
<dbReference type="PROSITE" id="PS50089">
    <property type="entry name" value="ZF_RING_2"/>
    <property type="match status" value="1"/>
</dbReference>
<evidence type="ECO:0000256" key="2">
    <source>
        <dbReference type="ARBA" id="ARBA00022771"/>
    </source>
</evidence>
<feature type="region of interest" description="Disordered" evidence="5">
    <location>
        <begin position="1"/>
        <end position="22"/>
    </location>
</feature>
<dbReference type="InterPro" id="IPR001841">
    <property type="entry name" value="Znf_RING"/>
</dbReference>
<reference evidence="8 9" key="1">
    <citation type="journal article" date="2019" name="Sci. Rep.">
        <title>A high-quality genome of Eragrostis curvula grass provides insights into Poaceae evolution and supports new strategies to enhance forage quality.</title>
        <authorList>
            <person name="Carballo J."/>
            <person name="Santos B.A.C.M."/>
            <person name="Zappacosta D."/>
            <person name="Garbus I."/>
            <person name="Selva J.P."/>
            <person name="Gallo C.A."/>
            <person name="Diaz A."/>
            <person name="Albertini E."/>
            <person name="Caccamo M."/>
            <person name="Echenique V."/>
        </authorList>
    </citation>
    <scope>NUCLEOTIDE SEQUENCE [LARGE SCALE GENOMIC DNA]</scope>
    <source>
        <strain evidence="9">cv. Victoria</strain>
        <tissue evidence="8">Leaf</tissue>
    </source>
</reference>
<dbReference type="Proteomes" id="UP000324897">
    <property type="component" value="Chromosome 1"/>
</dbReference>
<dbReference type="PANTHER" id="PTHR45798">
    <property type="entry name" value="RING-H2 FINGER PROTEIN ATL61-RELATED-RELATED"/>
    <property type="match status" value="1"/>
</dbReference>
<dbReference type="Gramene" id="TVU27578">
    <property type="protein sequence ID" value="TVU27578"/>
    <property type="gene ID" value="EJB05_19069"/>
</dbReference>
<dbReference type="InterPro" id="IPR013083">
    <property type="entry name" value="Znf_RING/FYVE/PHD"/>
</dbReference>
<dbReference type="EMBL" id="RWGY01000011">
    <property type="protein sequence ID" value="TVU27578.1"/>
    <property type="molecule type" value="Genomic_DNA"/>
</dbReference>
<evidence type="ECO:0000256" key="3">
    <source>
        <dbReference type="ARBA" id="ARBA00022833"/>
    </source>
</evidence>
<keyword evidence="6" id="KW-0812">Transmembrane</keyword>
<keyword evidence="9" id="KW-1185">Reference proteome</keyword>
<feature type="non-terminal residue" evidence="8">
    <location>
        <position position="1"/>
    </location>
</feature>
<keyword evidence="2 4" id="KW-0863">Zinc-finger</keyword>
<keyword evidence="6" id="KW-1133">Transmembrane helix</keyword>
<keyword evidence="3" id="KW-0862">Zinc</keyword>
<comment type="caution">
    <text evidence="8">The sequence shown here is derived from an EMBL/GenBank/DDBJ whole genome shotgun (WGS) entry which is preliminary data.</text>
</comment>
<dbReference type="Gene3D" id="3.30.40.10">
    <property type="entry name" value="Zinc/RING finger domain, C3HC4 (zinc finger)"/>
    <property type="match status" value="1"/>
</dbReference>
<name>A0A5J9UWB2_9POAL</name>
<dbReference type="SUPFAM" id="SSF57850">
    <property type="entry name" value="RING/U-box"/>
    <property type="match status" value="1"/>
</dbReference>
<evidence type="ECO:0000256" key="5">
    <source>
        <dbReference type="SAM" id="MobiDB-lite"/>
    </source>
</evidence>
<evidence type="ECO:0000259" key="7">
    <source>
        <dbReference type="PROSITE" id="PS50089"/>
    </source>
</evidence>
<evidence type="ECO:0000313" key="8">
    <source>
        <dbReference type="EMBL" id="TVU27578.1"/>
    </source>
</evidence>
<dbReference type="SMART" id="SM00184">
    <property type="entry name" value="RING"/>
    <property type="match status" value="1"/>
</dbReference>
<feature type="transmembrane region" description="Helical" evidence="6">
    <location>
        <begin position="37"/>
        <end position="58"/>
    </location>
</feature>